<feature type="transmembrane region" description="Helical" evidence="1">
    <location>
        <begin position="78"/>
        <end position="98"/>
    </location>
</feature>
<evidence type="ECO:0000313" key="3">
    <source>
        <dbReference type="Proteomes" id="UP000323136"/>
    </source>
</evidence>
<dbReference type="AlphaFoldDB" id="A0A5S5DU23"/>
<keyword evidence="3" id="KW-1185">Reference proteome</keyword>
<dbReference type="OrthoDB" id="1188446at2"/>
<sequence length="298" mass="34587">MLIDINKIINWKDLISIALIQFFVKCFFLRGFGFETSLTCGNFFLLVLSTLLIVLGSFFITFYFIKKNSLKVITKKQLFFWYSILSLLGITAGTYISFEIEKPSYSFIFVFLSLSTLFYAMDSTRKTLMNNIIPSFLKSSSIVLVWWIDSPVSLSSAEWEIFLNLELIIIYYIAVSFAGNFIKSIVVDLKNIKVDNYNNQETLPIVFGEEKAKTIILRISLVIILTTTMMMFYFINNIYISIIILLLICIPQIYCFLKLKKAKTKKDYKYLIKGIDFILFLGILSMPLISYYIKHVIL</sequence>
<keyword evidence="1" id="KW-1133">Transmembrane helix</keyword>
<protein>
    <recommendedName>
        <fullName evidence="4">UbiA prenyltransferase family protein</fullName>
    </recommendedName>
</protein>
<dbReference type="Proteomes" id="UP000323136">
    <property type="component" value="Unassembled WGS sequence"/>
</dbReference>
<comment type="caution">
    <text evidence="2">The sequence shown here is derived from an EMBL/GenBank/DDBJ whole genome shotgun (WGS) entry which is preliminary data.</text>
</comment>
<organism evidence="2 3">
    <name type="scientific">Tenacibaculum adriaticum</name>
    <dbReference type="NCBI Taxonomy" id="413713"/>
    <lineage>
        <taxon>Bacteria</taxon>
        <taxon>Pseudomonadati</taxon>
        <taxon>Bacteroidota</taxon>
        <taxon>Flavobacteriia</taxon>
        <taxon>Flavobacteriales</taxon>
        <taxon>Flavobacteriaceae</taxon>
        <taxon>Tenacibaculum</taxon>
    </lineage>
</organism>
<feature type="transmembrane region" description="Helical" evidence="1">
    <location>
        <begin position="271"/>
        <end position="293"/>
    </location>
</feature>
<proteinExistence type="predicted"/>
<feature type="transmembrane region" description="Helical" evidence="1">
    <location>
        <begin position="240"/>
        <end position="259"/>
    </location>
</feature>
<gene>
    <name evidence="2" type="ORF">C7447_102186</name>
</gene>
<dbReference type="EMBL" id="VNIA01000002">
    <property type="protein sequence ID" value="TYP98868.1"/>
    <property type="molecule type" value="Genomic_DNA"/>
</dbReference>
<accession>A0A5S5DU23</accession>
<evidence type="ECO:0000256" key="1">
    <source>
        <dbReference type="SAM" id="Phobius"/>
    </source>
</evidence>
<feature type="transmembrane region" description="Helical" evidence="1">
    <location>
        <begin position="104"/>
        <end position="121"/>
    </location>
</feature>
<keyword evidence="1" id="KW-0812">Transmembrane</keyword>
<feature type="transmembrane region" description="Helical" evidence="1">
    <location>
        <begin position="215"/>
        <end position="234"/>
    </location>
</feature>
<feature type="transmembrane region" description="Helical" evidence="1">
    <location>
        <begin position="44"/>
        <end position="66"/>
    </location>
</feature>
<keyword evidence="1" id="KW-0472">Membrane</keyword>
<evidence type="ECO:0000313" key="2">
    <source>
        <dbReference type="EMBL" id="TYP98868.1"/>
    </source>
</evidence>
<name>A0A5S5DU23_9FLAO</name>
<reference evidence="2 3" key="1">
    <citation type="submission" date="2019-07" db="EMBL/GenBank/DDBJ databases">
        <title>Genomic Encyclopedia of Type Strains, Phase IV (KMG-IV): sequencing the most valuable type-strain genomes for metagenomic binning, comparative biology and taxonomic classification.</title>
        <authorList>
            <person name="Goeker M."/>
        </authorList>
    </citation>
    <scope>NUCLEOTIDE SEQUENCE [LARGE SCALE GENOMIC DNA]</scope>
    <source>
        <strain evidence="2 3">DSM 18961</strain>
    </source>
</reference>
<dbReference type="RefSeq" id="WP_148869672.1">
    <property type="nucleotide sequence ID" value="NZ_VNIA01000002.1"/>
</dbReference>
<feature type="transmembrane region" description="Helical" evidence="1">
    <location>
        <begin position="128"/>
        <end position="148"/>
    </location>
</feature>
<feature type="transmembrane region" description="Helical" evidence="1">
    <location>
        <begin position="14"/>
        <end position="32"/>
    </location>
</feature>
<evidence type="ECO:0008006" key="4">
    <source>
        <dbReference type="Google" id="ProtNLM"/>
    </source>
</evidence>
<feature type="transmembrane region" description="Helical" evidence="1">
    <location>
        <begin position="168"/>
        <end position="186"/>
    </location>
</feature>